<keyword evidence="1" id="KW-0028">Amino-acid biosynthesis</keyword>
<dbReference type="OrthoDB" id="10252281at2759"/>
<dbReference type="Pfam" id="PF00733">
    <property type="entry name" value="Asn_synthase"/>
    <property type="match status" value="2"/>
</dbReference>
<dbReference type="PANTHER" id="PTHR45937:SF1">
    <property type="entry name" value="ASPARAGINE SYNTHETASE DOMAIN-CONTAINING PROTEIN 1"/>
    <property type="match status" value="1"/>
</dbReference>
<feature type="domain" description="Glutamine amidotransferase type-2" evidence="5">
    <location>
        <begin position="2"/>
        <end position="216"/>
    </location>
</feature>
<dbReference type="Gene3D" id="3.60.20.10">
    <property type="entry name" value="Glutamine Phosphoribosylpyrophosphate, subunit 1, domain 1"/>
    <property type="match status" value="1"/>
</dbReference>
<dbReference type="InterPro" id="IPR051857">
    <property type="entry name" value="Asn_synthetase_domain"/>
</dbReference>
<keyword evidence="2" id="KW-0061">Asparagine biosynthesis</keyword>
<evidence type="ECO:0000313" key="8">
    <source>
        <dbReference type="Proteomes" id="UP000663828"/>
    </source>
</evidence>
<name>A0A813ZZ79_ADIRI</name>
<dbReference type="Pfam" id="PF13537">
    <property type="entry name" value="GATase_7"/>
    <property type="match status" value="1"/>
</dbReference>
<evidence type="ECO:0000259" key="5">
    <source>
        <dbReference type="PROSITE" id="PS51278"/>
    </source>
</evidence>
<sequence length="555" mass="62908">MCGICFCLHTQPNAAVPIDYTPLNARGPDFQKQYGPIAFTSDLYITFAVSVLSIRGFKQEQPFVDEDGNVLIYNGEIYEAPFQIKESDNDGVLLFDHFKQCSTDMDICQLISQLEGCFAFIYYQKQTSCLYYGRDRLGRRSLMYAMIDDNQSNLKMILTSVRLQQFSYTELDSSILHKLSIKSTDGTFQIDTIPYVKPTINIICSEPPDTLLTELENDSIFQNISTTFFNQLHAAVRRRLANLPTLCRRCKRLTDGTLRPENGCPHAKLAILFSGGIDSSVLTALADRILPSNEPIDLLNVSFFSDVRAPPPADRQTGNSEVLVWENDVHLVVLGLQALTELNTARQWNFVQIDVDVNELRHYRENVIKTVIYPCSTVLDDSIGSALWFAARGSGKLHPVNTIYESPAEVLLSGLGADEQLAGYSRHRSTFQAHGWKGLENELEMEINRISKRNLGRDDRVISSLGKEVRFPFLDEQLVNYLRSVPIWYKADLRLGRGTGEKYLLRYIACHNLSLFQSSKYPKRAIQFGSRIAKLENRKEKASDQCSRLTIDDED</sequence>
<dbReference type="InterPro" id="IPR017932">
    <property type="entry name" value="GATase_2_dom"/>
</dbReference>
<evidence type="ECO:0000313" key="7">
    <source>
        <dbReference type="EMBL" id="CAF1591507.1"/>
    </source>
</evidence>
<dbReference type="Proteomes" id="UP000663828">
    <property type="component" value="Unassembled WGS sequence"/>
</dbReference>
<dbReference type="EMBL" id="CAJNOJ010000034">
    <property type="protein sequence ID" value="CAF0904695.1"/>
    <property type="molecule type" value="Genomic_DNA"/>
</dbReference>
<dbReference type="EMBL" id="CAJNOR010006301">
    <property type="protein sequence ID" value="CAF1591507.1"/>
    <property type="molecule type" value="Genomic_DNA"/>
</dbReference>
<evidence type="ECO:0000256" key="1">
    <source>
        <dbReference type="ARBA" id="ARBA00022605"/>
    </source>
</evidence>
<dbReference type="AlphaFoldDB" id="A0A813ZZ79"/>
<organism evidence="6 9">
    <name type="scientific">Adineta ricciae</name>
    <name type="common">Rotifer</name>
    <dbReference type="NCBI Taxonomy" id="249248"/>
    <lineage>
        <taxon>Eukaryota</taxon>
        <taxon>Metazoa</taxon>
        <taxon>Spiralia</taxon>
        <taxon>Gnathifera</taxon>
        <taxon>Rotifera</taxon>
        <taxon>Eurotatoria</taxon>
        <taxon>Bdelloidea</taxon>
        <taxon>Adinetida</taxon>
        <taxon>Adinetidae</taxon>
        <taxon>Adineta</taxon>
    </lineage>
</organism>
<dbReference type="CDD" id="cd01991">
    <property type="entry name" value="Asn_synthase_B_C"/>
    <property type="match status" value="1"/>
</dbReference>
<evidence type="ECO:0000313" key="6">
    <source>
        <dbReference type="EMBL" id="CAF0904695.1"/>
    </source>
</evidence>
<evidence type="ECO:0000313" key="9">
    <source>
        <dbReference type="Proteomes" id="UP000663852"/>
    </source>
</evidence>
<evidence type="ECO:0000256" key="2">
    <source>
        <dbReference type="ARBA" id="ARBA00022888"/>
    </source>
</evidence>
<dbReference type="SUPFAM" id="SSF56235">
    <property type="entry name" value="N-terminal nucleophile aminohydrolases (Ntn hydrolases)"/>
    <property type="match status" value="1"/>
</dbReference>
<keyword evidence="3" id="KW-0315">Glutamine amidotransferase</keyword>
<dbReference type="PROSITE" id="PS51278">
    <property type="entry name" value="GATASE_TYPE_2"/>
    <property type="match status" value="1"/>
</dbReference>
<feature type="coiled-coil region" evidence="4">
    <location>
        <begin position="525"/>
        <end position="552"/>
    </location>
</feature>
<keyword evidence="4" id="KW-0175">Coiled coil</keyword>
<evidence type="ECO:0000256" key="4">
    <source>
        <dbReference type="SAM" id="Coils"/>
    </source>
</evidence>
<accession>A0A813ZZ79</accession>
<dbReference type="GO" id="GO:0006529">
    <property type="term" value="P:asparagine biosynthetic process"/>
    <property type="evidence" value="ECO:0007669"/>
    <property type="project" value="UniProtKB-KW"/>
</dbReference>
<dbReference type="GO" id="GO:0004066">
    <property type="term" value="F:asparagine synthase (glutamine-hydrolyzing) activity"/>
    <property type="evidence" value="ECO:0007669"/>
    <property type="project" value="InterPro"/>
</dbReference>
<reference evidence="6" key="1">
    <citation type="submission" date="2021-02" db="EMBL/GenBank/DDBJ databases">
        <authorList>
            <person name="Nowell W R."/>
        </authorList>
    </citation>
    <scope>NUCLEOTIDE SEQUENCE</scope>
</reference>
<dbReference type="Proteomes" id="UP000663852">
    <property type="component" value="Unassembled WGS sequence"/>
</dbReference>
<dbReference type="SUPFAM" id="SSF52402">
    <property type="entry name" value="Adenine nucleotide alpha hydrolases-like"/>
    <property type="match status" value="1"/>
</dbReference>
<gene>
    <name evidence="6" type="ORF">EDS130_LOCUS9955</name>
    <name evidence="7" type="ORF">XAT740_LOCUS46625</name>
</gene>
<dbReference type="InterPro" id="IPR029055">
    <property type="entry name" value="Ntn_hydrolases_N"/>
</dbReference>
<dbReference type="PANTHER" id="PTHR45937">
    <property type="entry name" value="ASPARAGINE SYNTHETASE DOMAIN-CONTAINING PROTEIN 1"/>
    <property type="match status" value="1"/>
</dbReference>
<dbReference type="Gene3D" id="3.40.50.620">
    <property type="entry name" value="HUPs"/>
    <property type="match status" value="1"/>
</dbReference>
<dbReference type="InterPro" id="IPR014729">
    <property type="entry name" value="Rossmann-like_a/b/a_fold"/>
</dbReference>
<evidence type="ECO:0000256" key="3">
    <source>
        <dbReference type="ARBA" id="ARBA00022962"/>
    </source>
</evidence>
<comment type="caution">
    <text evidence="6">The sequence shown here is derived from an EMBL/GenBank/DDBJ whole genome shotgun (WGS) entry which is preliminary data.</text>
</comment>
<proteinExistence type="predicted"/>
<dbReference type="InterPro" id="IPR001962">
    <property type="entry name" value="Asn_synthase"/>
</dbReference>
<keyword evidence="8" id="KW-1185">Reference proteome</keyword>
<protein>
    <recommendedName>
        <fullName evidence="5">Glutamine amidotransferase type-2 domain-containing protein</fullName>
    </recommendedName>
</protein>